<dbReference type="EMBL" id="QCYY01001268">
    <property type="protein sequence ID" value="ROT79250.1"/>
    <property type="molecule type" value="Genomic_DNA"/>
</dbReference>
<organism evidence="1 2">
    <name type="scientific">Penaeus vannamei</name>
    <name type="common">Whiteleg shrimp</name>
    <name type="synonym">Litopenaeus vannamei</name>
    <dbReference type="NCBI Taxonomy" id="6689"/>
    <lineage>
        <taxon>Eukaryota</taxon>
        <taxon>Metazoa</taxon>
        <taxon>Ecdysozoa</taxon>
        <taxon>Arthropoda</taxon>
        <taxon>Crustacea</taxon>
        <taxon>Multicrustacea</taxon>
        <taxon>Malacostraca</taxon>
        <taxon>Eumalacostraca</taxon>
        <taxon>Eucarida</taxon>
        <taxon>Decapoda</taxon>
        <taxon>Dendrobranchiata</taxon>
        <taxon>Penaeoidea</taxon>
        <taxon>Penaeidae</taxon>
        <taxon>Penaeus</taxon>
    </lineage>
</organism>
<name>A0A3R7PWF7_PENVA</name>
<protein>
    <submittedName>
        <fullName evidence="1">Uncharacterized protein</fullName>
    </submittedName>
</protein>
<keyword evidence="2" id="KW-1185">Reference proteome</keyword>
<reference evidence="1 2" key="1">
    <citation type="submission" date="2018-04" db="EMBL/GenBank/DDBJ databases">
        <authorList>
            <person name="Zhang X."/>
            <person name="Yuan J."/>
            <person name="Li F."/>
            <person name="Xiang J."/>
        </authorList>
    </citation>
    <scope>NUCLEOTIDE SEQUENCE [LARGE SCALE GENOMIC DNA]</scope>
    <source>
        <tissue evidence="1">Muscle</tissue>
    </source>
</reference>
<sequence>MEKKSRVSQGRGRGGARSDDSEFWSYVCHVAGQLHSRPHDGRTMRVTLSHFALLLAVAGHAAGAGYGCKPQIHYETFFKTIYNEVPVLKTVASQHLVPKVFTEVIYDTVYRARTLYQTSTQYITTTEYLTRVIHDRETKTVADYVYLPDVQTTVKNLVQEQVAVITTTLYTTEYTPARLYSTRFATYTTTVTHPVTLTHKSQVLVPRREHVTSTFAKHYPVTVTYTVPAPPPSGYGAGGGYEDNLVIQTNAVVKIKPSYVTTYVQKTLYLTNTNVERIPVYVTKTVGCGGGGGGHDLAAYGSSSQALHVAVGGEAGGALGGGGAGAGGVVPLSGQLVGEDFLPGSGAGQIHLQPGFSAAAEDSYAFL</sequence>
<comment type="caution">
    <text evidence="1">The sequence shown here is derived from an EMBL/GenBank/DDBJ whole genome shotgun (WGS) entry which is preliminary data.</text>
</comment>
<reference evidence="1 2" key="2">
    <citation type="submission" date="2019-01" db="EMBL/GenBank/DDBJ databases">
        <title>The decoding of complex shrimp genome reveals the adaptation for benthos swimmer, frequently molting mechanism and breeding impact on genome.</title>
        <authorList>
            <person name="Sun Y."/>
            <person name="Gao Y."/>
            <person name="Yu Y."/>
        </authorList>
    </citation>
    <scope>NUCLEOTIDE SEQUENCE [LARGE SCALE GENOMIC DNA]</scope>
    <source>
        <tissue evidence="1">Muscle</tissue>
    </source>
</reference>
<evidence type="ECO:0000313" key="2">
    <source>
        <dbReference type="Proteomes" id="UP000283509"/>
    </source>
</evidence>
<accession>A0A3R7PWF7</accession>
<dbReference type="Proteomes" id="UP000283509">
    <property type="component" value="Unassembled WGS sequence"/>
</dbReference>
<dbReference type="AlphaFoldDB" id="A0A3R7PWF7"/>
<dbReference type="OrthoDB" id="6369869at2759"/>
<evidence type="ECO:0000313" key="1">
    <source>
        <dbReference type="EMBL" id="ROT79250.1"/>
    </source>
</evidence>
<proteinExistence type="predicted"/>
<gene>
    <name evidence="1" type="ORF">C7M84_002032</name>
</gene>